<organism evidence="1">
    <name type="scientific">viral metagenome</name>
    <dbReference type="NCBI Taxonomy" id="1070528"/>
    <lineage>
        <taxon>unclassified sequences</taxon>
        <taxon>metagenomes</taxon>
        <taxon>organismal metagenomes</taxon>
    </lineage>
</organism>
<protein>
    <submittedName>
        <fullName evidence="1">Uncharacterized protein</fullName>
    </submittedName>
</protein>
<dbReference type="EMBL" id="MT142247">
    <property type="protein sequence ID" value="QJA76844.1"/>
    <property type="molecule type" value="Genomic_DNA"/>
</dbReference>
<evidence type="ECO:0000313" key="2">
    <source>
        <dbReference type="EMBL" id="QJA90112.1"/>
    </source>
</evidence>
<dbReference type="AlphaFoldDB" id="A0A6M3K424"/>
<name>A0A6M3K424_9ZZZZ</name>
<sequence>MRIAILYENDEIYVEFDPEKFRLLFKQYLRKYKTIDAAFNMIIKDLKKAALTK</sequence>
<dbReference type="EMBL" id="MT142891">
    <property type="protein sequence ID" value="QJA90112.1"/>
    <property type="molecule type" value="Genomic_DNA"/>
</dbReference>
<evidence type="ECO:0000313" key="1">
    <source>
        <dbReference type="EMBL" id="QJA76844.1"/>
    </source>
</evidence>
<accession>A0A6M3K424</accession>
<reference evidence="1" key="1">
    <citation type="submission" date="2020-03" db="EMBL/GenBank/DDBJ databases">
        <title>The deep terrestrial virosphere.</title>
        <authorList>
            <person name="Holmfeldt K."/>
            <person name="Nilsson E."/>
            <person name="Simone D."/>
            <person name="Lopez-Fernandez M."/>
            <person name="Wu X."/>
            <person name="de Brujin I."/>
            <person name="Lundin D."/>
            <person name="Andersson A."/>
            <person name="Bertilsson S."/>
            <person name="Dopson M."/>
        </authorList>
    </citation>
    <scope>NUCLEOTIDE SEQUENCE</scope>
    <source>
        <strain evidence="1">MM415A01425</strain>
        <strain evidence="2">MM415B02443</strain>
    </source>
</reference>
<proteinExistence type="predicted"/>
<gene>
    <name evidence="1" type="ORF">MM415A01425_0010</name>
    <name evidence="2" type="ORF">MM415B02443_0010</name>
</gene>